<proteinExistence type="predicted"/>
<dbReference type="Pfam" id="PF12874">
    <property type="entry name" value="zf-met"/>
    <property type="match status" value="1"/>
</dbReference>
<dbReference type="Proteomes" id="UP001281410">
    <property type="component" value="Unassembled WGS sequence"/>
</dbReference>
<feature type="compositionally biased region" description="Polar residues" evidence="1">
    <location>
        <begin position="90"/>
        <end position="100"/>
    </location>
</feature>
<reference evidence="3" key="1">
    <citation type="journal article" date="2023" name="Plant J.">
        <title>Genome sequences and population genomics provide insights into the demographic history, inbreeding, and mutation load of two 'living fossil' tree species of Dipteronia.</title>
        <authorList>
            <person name="Feng Y."/>
            <person name="Comes H.P."/>
            <person name="Chen J."/>
            <person name="Zhu S."/>
            <person name="Lu R."/>
            <person name="Zhang X."/>
            <person name="Li P."/>
            <person name="Qiu J."/>
            <person name="Olsen K.M."/>
            <person name="Qiu Y."/>
        </authorList>
    </citation>
    <scope>NUCLEOTIDE SEQUENCE</scope>
    <source>
        <strain evidence="3">NBL</strain>
    </source>
</reference>
<dbReference type="PANTHER" id="PTHR47487">
    <property type="entry name" value="OS06G0651300 PROTEIN-RELATED"/>
    <property type="match status" value="1"/>
</dbReference>
<feature type="compositionally biased region" description="Basic and acidic residues" evidence="1">
    <location>
        <begin position="69"/>
        <end position="78"/>
    </location>
</feature>
<protein>
    <recommendedName>
        <fullName evidence="2">C2H2-type domain-containing protein</fullName>
    </recommendedName>
</protein>
<dbReference type="InterPro" id="IPR013087">
    <property type="entry name" value="Znf_C2H2_type"/>
</dbReference>
<dbReference type="Gene3D" id="3.30.160.60">
    <property type="entry name" value="Classic Zinc Finger"/>
    <property type="match status" value="1"/>
</dbReference>
<evidence type="ECO:0000313" key="3">
    <source>
        <dbReference type="EMBL" id="KAK3185210.1"/>
    </source>
</evidence>
<keyword evidence="4" id="KW-1185">Reference proteome</keyword>
<feature type="region of interest" description="Disordered" evidence="1">
    <location>
        <begin position="69"/>
        <end position="100"/>
    </location>
</feature>
<comment type="caution">
    <text evidence="3">The sequence shown here is derived from an EMBL/GenBank/DDBJ whole genome shotgun (WGS) entry which is preliminary data.</text>
</comment>
<accession>A0AAE0DUD1</accession>
<dbReference type="AlphaFoldDB" id="A0AAE0DUD1"/>
<dbReference type="SUPFAM" id="SSF57667">
    <property type="entry name" value="beta-beta-alpha zinc fingers"/>
    <property type="match status" value="1"/>
</dbReference>
<evidence type="ECO:0000259" key="2">
    <source>
        <dbReference type="Pfam" id="PF12874"/>
    </source>
</evidence>
<dbReference type="EMBL" id="JANJYJ010000010">
    <property type="protein sequence ID" value="KAK3185210.1"/>
    <property type="molecule type" value="Genomic_DNA"/>
</dbReference>
<evidence type="ECO:0000256" key="1">
    <source>
        <dbReference type="SAM" id="MobiDB-lite"/>
    </source>
</evidence>
<dbReference type="PANTHER" id="PTHR47487:SF21">
    <property type="entry name" value="C2H2-TYPE DOMAIN-CONTAINING PROTEIN"/>
    <property type="match status" value="1"/>
</dbReference>
<evidence type="ECO:0000313" key="4">
    <source>
        <dbReference type="Proteomes" id="UP001281410"/>
    </source>
</evidence>
<dbReference type="InterPro" id="IPR036236">
    <property type="entry name" value="Znf_C2H2_sf"/>
</dbReference>
<gene>
    <name evidence="3" type="ORF">Dsin_032496</name>
</gene>
<sequence>MGHYISQTEDKKPDTDLMSSEKVEAVGACFEIPVPKQVQKEWTCAICQLTTHCETTLNSHLQGKRHKAACEAHNKDPTIQKPAAPEVKEQNNSSSGPEEK</sequence>
<organism evidence="3 4">
    <name type="scientific">Dipteronia sinensis</name>
    <dbReference type="NCBI Taxonomy" id="43782"/>
    <lineage>
        <taxon>Eukaryota</taxon>
        <taxon>Viridiplantae</taxon>
        <taxon>Streptophyta</taxon>
        <taxon>Embryophyta</taxon>
        <taxon>Tracheophyta</taxon>
        <taxon>Spermatophyta</taxon>
        <taxon>Magnoliopsida</taxon>
        <taxon>eudicotyledons</taxon>
        <taxon>Gunneridae</taxon>
        <taxon>Pentapetalae</taxon>
        <taxon>rosids</taxon>
        <taxon>malvids</taxon>
        <taxon>Sapindales</taxon>
        <taxon>Sapindaceae</taxon>
        <taxon>Hippocastanoideae</taxon>
        <taxon>Acereae</taxon>
        <taxon>Dipteronia</taxon>
    </lineage>
</organism>
<feature type="domain" description="C2H2-type" evidence="2">
    <location>
        <begin position="42"/>
        <end position="66"/>
    </location>
</feature>
<name>A0AAE0DUD1_9ROSI</name>